<dbReference type="Gene3D" id="3.40.50.1980">
    <property type="entry name" value="Nitrogenase molybdenum iron protein domain"/>
    <property type="match status" value="2"/>
</dbReference>
<dbReference type="InterPro" id="IPR050902">
    <property type="entry name" value="ABC_Transporter_SBP"/>
</dbReference>
<dbReference type="OrthoDB" id="9797736at2"/>
<dbReference type="PANTHER" id="PTHR30535:SF4">
    <property type="entry name" value="HEMIN-BINDING PERIPLASMIC PROTEIN HMUT"/>
    <property type="match status" value="1"/>
</dbReference>
<evidence type="ECO:0000313" key="3">
    <source>
        <dbReference type="Proteomes" id="UP000287447"/>
    </source>
</evidence>
<reference evidence="3" key="1">
    <citation type="submission" date="2019-01" db="EMBL/GenBank/DDBJ databases">
        <title>Gri0909 isolated from a small marine red alga.</title>
        <authorList>
            <person name="Kim J."/>
            <person name="Jeong S.E."/>
            <person name="Jeon C.O."/>
        </authorList>
    </citation>
    <scope>NUCLEOTIDE SEQUENCE [LARGE SCALE GENOMIC DNA]</scope>
    <source>
        <strain evidence="3">Gri0909</strain>
    </source>
</reference>
<gene>
    <name evidence="2" type="ORF">EOI86_02870</name>
</gene>
<protein>
    <submittedName>
        <fullName evidence="2">Hemin ABC transporter substrate-binding protein</fullName>
    </submittedName>
</protein>
<dbReference type="PROSITE" id="PS50983">
    <property type="entry name" value="FE_B12_PBP"/>
    <property type="match status" value="1"/>
</dbReference>
<dbReference type="PANTHER" id="PTHR30535">
    <property type="entry name" value="VITAMIN B12-BINDING PROTEIN"/>
    <property type="match status" value="1"/>
</dbReference>
<dbReference type="InterPro" id="IPR002491">
    <property type="entry name" value="ABC_transptr_periplasmic_BD"/>
</dbReference>
<sequence length="300" mass="31635">MLTTRFQRRQVLAGMAATAFMMPGVATGSQQHRIVSVGGSVTETIYFLDRGLLLVGSDTTSSYPEAAKNLPKVGYMRNLSVEGVLSLEPTMVLLEEGAGPPVALDSLSSIGVRIEKVDEARSIADVVTKIRRIAGLVDAEGEGDELARTVAARAKAIGEAVAVVDTRPTVLFLLDVKDGALMTAGKNTSVESIVDLAGGRLVFDEFEGFKPVTAEAVQQADPDVILLMQHVGHRLGGEEAVARLPVMAHLRAAQEGRVIAMDGLLLLGFGPRTPDAVQTLARLIHGAAAVPNILEPLRAG</sequence>
<keyword evidence="3" id="KW-1185">Reference proteome</keyword>
<dbReference type="SUPFAM" id="SSF53807">
    <property type="entry name" value="Helical backbone' metal receptor"/>
    <property type="match status" value="1"/>
</dbReference>
<evidence type="ECO:0000259" key="1">
    <source>
        <dbReference type="PROSITE" id="PS50983"/>
    </source>
</evidence>
<dbReference type="Pfam" id="PF01497">
    <property type="entry name" value="Peripla_BP_2"/>
    <property type="match status" value="1"/>
</dbReference>
<name>A0A437QUT4_9PROT</name>
<evidence type="ECO:0000313" key="2">
    <source>
        <dbReference type="EMBL" id="RVU38255.1"/>
    </source>
</evidence>
<dbReference type="EMBL" id="SADE01000001">
    <property type="protein sequence ID" value="RVU38255.1"/>
    <property type="molecule type" value="Genomic_DNA"/>
</dbReference>
<dbReference type="AlphaFoldDB" id="A0A437QUT4"/>
<organism evidence="2 3">
    <name type="scientific">Hwanghaeella grinnelliae</name>
    <dbReference type="NCBI Taxonomy" id="2500179"/>
    <lineage>
        <taxon>Bacteria</taxon>
        <taxon>Pseudomonadati</taxon>
        <taxon>Pseudomonadota</taxon>
        <taxon>Alphaproteobacteria</taxon>
        <taxon>Rhodospirillales</taxon>
        <taxon>Rhodospirillaceae</taxon>
        <taxon>Hwanghaeella</taxon>
    </lineage>
</organism>
<proteinExistence type="predicted"/>
<dbReference type="RefSeq" id="WP_127763627.1">
    <property type="nucleotide sequence ID" value="NZ_SADE01000001.1"/>
</dbReference>
<comment type="caution">
    <text evidence="2">The sequence shown here is derived from an EMBL/GenBank/DDBJ whole genome shotgun (WGS) entry which is preliminary data.</text>
</comment>
<feature type="domain" description="Fe/B12 periplasmic-binding" evidence="1">
    <location>
        <begin position="33"/>
        <end position="288"/>
    </location>
</feature>
<dbReference type="Proteomes" id="UP000287447">
    <property type="component" value="Unassembled WGS sequence"/>
</dbReference>
<accession>A0A437QUT4</accession>